<feature type="region of interest" description="Disordered" evidence="1">
    <location>
        <begin position="1"/>
        <end position="31"/>
    </location>
</feature>
<reference evidence="2" key="1">
    <citation type="submission" date="2020-01" db="EMBL/GenBank/DDBJ databases">
        <title>Genome sequence of Kobresia littledalei, the first chromosome-level genome in the family Cyperaceae.</title>
        <authorList>
            <person name="Qu G."/>
        </authorList>
    </citation>
    <scope>NUCLEOTIDE SEQUENCE</scope>
    <source>
        <strain evidence="2">C.B.Clarke</strain>
        <tissue evidence="2">Leaf</tissue>
    </source>
</reference>
<gene>
    <name evidence="2" type="ORF">FCM35_KLT00546</name>
</gene>
<sequence>MTNNQAMFVSSNNSEATLVGSKMKRNTGRKSPIECIDDEDARQCKMDRKSWFFRLEFDDVQPGQSLNEQKSSKINEGYKTCEM</sequence>
<proteinExistence type="predicted"/>
<comment type="caution">
    <text evidence="2">The sequence shown here is derived from an EMBL/GenBank/DDBJ whole genome shotgun (WGS) entry which is preliminary data.</text>
</comment>
<feature type="compositionally biased region" description="Polar residues" evidence="1">
    <location>
        <begin position="1"/>
        <end position="16"/>
    </location>
</feature>
<accession>A0A833VZJ5</accession>
<name>A0A833VZJ5_9POAL</name>
<keyword evidence="3" id="KW-1185">Reference proteome</keyword>
<organism evidence="2 3">
    <name type="scientific">Carex littledalei</name>
    <dbReference type="NCBI Taxonomy" id="544730"/>
    <lineage>
        <taxon>Eukaryota</taxon>
        <taxon>Viridiplantae</taxon>
        <taxon>Streptophyta</taxon>
        <taxon>Embryophyta</taxon>
        <taxon>Tracheophyta</taxon>
        <taxon>Spermatophyta</taxon>
        <taxon>Magnoliopsida</taxon>
        <taxon>Liliopsida</taxon>
        <taxon>Poales</taxon>
        <taxon>Cyperaceae</taxon>
        <taxon>Cyperoideae</taxon>
        <taxon>Cariceae</taxon>
        <taxon>Carex</taxon>
        <taxon>Carex subgen. Euthyceras</taxon>
    </lineage>
</organism>
<dbReference type="Proteomes" id="UP000623129">
    <property type="component" value="Unassembled WGS sequence"/>
</dbReference>
<feature type="region of interest" description="Disordered" evidence="1">
    <location>
        <begin position="64"/>
        <end position="83"/>
    </location>
</feature>
<evidence type="ECO:0000313" key="2">
    <source>
        <dbReference type="EMBL" id="KAF3341908.1"/>
    </source>
</evidence>
<dbReference type="EMBL" id="SWLB01000001">
    <property type="protein sequence ID" value="KAF3341908.1"/>
    <property type="molecule type" value="Genomic_DNA"/>
</dbReference>
<feature type="compositionally biased region" description="Polar residues" evidence="1">
    <location>
        <begin position="64"/>
        <end position="74"/>
    </location>
</feature>
<evidence type="ECO:0000256" key="1">
    <source>
        <dbReference type="SAM" id="MobiDB-lite"/>
    </source>
</evidence>
<evidence type="ECO:0000313" key="3">
    <source>
        <dbReference type="Proteomes" id="UP000623129"/>
    </source>
</evidence>
<dbReference type="AlphaFoldDB" id="A0A833VZJ5"/>
<protein>
    <submittedName>
        <fullName evidence="2">Uncharacterized protein</fullName>
    </submittedName>
</protein>